<dbReference type="PANTHER" id="PTHR10491">
    <property type="entry name" value="DTDP-4-DEHYDRORHAMNOSE REDUCTASE"/>
    <property type="match status" value="1"/>
</dbReference>
<dbReference type="Proteomes" id="UP001522868">
    <property type="component" value="Unassembled WGS sequence"/>
</dbReference>
<dbReference type="NCBIfam" id="TIGR01214">
    <property type="entry name" value="rmlD"/>
    <property type="match status" value="1"/>
</dbReference>
<comment type="caution">
    <text evidence="4">The sequence shown here is derived from an EMBL/GenBank/DDBJ whole genome shotgun (WGS) entry which is preliminary data.</text>
</comment>
<evidence type="ECO:0000256" key="1">
    <source>
        <dbReference type="ARBA" id="ARBA00010944"/>
    </source>
</evidence>
<comment type="function">
    <text evidence="2">Catalyzes the reduction of dTDP-6-deoxy-L-lyxo-4-hexulose to yield dTDP-L-rhamnose.</text>
</comment>
<proteinExistence type="inferred from homology"/>
<protein>
    <recommendedName>
        <fullName evidence="2">dTDP-4-dehydrorhamnose reductase</fullName>
        <ecNumber evidence="2">1.1.1.133</ecNumber>
    </recommendedName>
</protein>
<dbReference type="RefSeq" id="WP_248631922.1">
    <property type="nucleotide sequence ID" value="NZ_JALPTH010000003.1"/>
</dbReference>
<name>A0ABT0I5Y0_9ACTN</name>
<dbReference type="Gene3D" id="3.40.50.720">
    <property type="entry name" value="NAD(P)-binding Rossmann-like Domain"/>
    <property type="match status" value="1"/>
</dbReference>
<reference evidence="4 5" key="1">
    <citation type="submission" date="2022-04" db="EMBL/GenBank/DDBJ databases">
        <title>Streptomyces sp. nov. LCR6-01 isolated from Lichen of Dirinaria sp.</title>
        <authorList>
            <person name="Kanchanasin P."/>
            <person name="Tanasupawat S."/>
            <person name="Phongsopitanun W."/>
        </authorList>
    </citation>
    <scope>NUCLEOTIDE SEQUENCE [LARGE SCALE GENOMIC DNA]</scope>
    <source>
        <strain evidence="4 5">LCR6-01</strain>
    </source>
</reference>
<keyword evidence="2" id="KW-0521">NADP</keyword>
<evidence type="ECO:0000256" key="2">
    <source>
        <dbReference type="RuleBase" id="RU364082"/>
    </source>
</evidence>
<dbReference type="InterPro" id="IPR029903">
    <property type="entry name" value="RmlD-like-bd"/>
</dbReference>
<evidence type="ECO:0000259" key="3">
    <source>
        <dbReference type="Pfam" id="PF04321"/>
    </source>
</evidence>
<sequence>MSWLVTGASGMLARDVLAALAPLGEDAVALDRTALDLTDAPAVRAAVAALRPHQVVNCAAWTAVDDAESREPEALAVNGTAVRHLAAACAESGATLVHLSTDYVFAGDATAPYPESAAPAPRSAYGRTKLVGERAVRDLLPERGYVLRTAWLYGAGGRNFVRTMLDLERARPYVDVVTDQVGQPTWTADLAGQLIALARSGAPGGIYHGTASGQASWYELAREVFRLAGADPDRVRPTTSDAYPRPAARPAYSVLGHARWAEAGLAPLRDWREALAEAVPAMRAAPPAGAAQSPATAPIASA</sequence>
<dbReference type="Pfam" id="PF04321">
    <property type="entry name" value="RmlD_sub_bind"/>
    <property type="match status" value="1"/>
</dbReference>
<dbReference type="EMBL" id="JALPTH010000003">
    <property type="protein sequence ID" value="MCK8676723.1"/>
    <property type="molecule type" value="Genomic_DNA"/>
</dbReference>
<accession>A0ABT0I5Y0</accession>
<keyword evidence="2 4" id="KW-0560">Oxidoreductase</keyword>
<feature type="domain" description="RmlD-like substrate binding" evidence="3">
    <location>
        <begin position="1"/>
        <end position="281"/>
    </location>
</feature>
<dbReference type="Gene3D" id="3.90.25.10">
    <property type="entry name" value="UDP-galactose 4-epimerase, domain 1"/>
    <property type="match status" value="1"/>
</dbReference>
<organism evidence="4 5">
    <name type="scientific">Streptomyces lichenis</name>
    <dbReference type="NCBI Taxonomy" id="2306967"/>
    <lineage>
        <taxon>Bacteria</taxon>
        <taxon>Bacillati</taxon>
        <taxon>Actinomycetota</taxon>
        <taxon>Actinomycetes</taxon>
        <taxon>Kitasatosporales</taxon>
        <taxon>Streptomycetaceae</taxon>
        <taxon>Streptomyces</taxon>
    </lineage>
</organism>
<dbReference type="CDD" id="cd05254">
    <property type="entry name" value="dTDP_HR_like_SDR_e"/>
    <property type="match status" value="1"/>
</dbReference>
<dbReference type="InterPro" id="IPR036291">
    <property type="entry name" value="NAD(P)-bd_dom_sf"/>
</dbReference>
<evidence type="ECO:0000313" key="5">
    <source>
        <dbReference type="Proteomes" id="UP001522868"/>
    </source>
</evidence>
<dbReference type="GO" id="GO:0008831">
    <property type="term" value="F:dTDP-4-dehydrorhamnose reductase activity"/>
    <property type="evidence" value="ECO:0007669"/>
    <property type="project" value="UniProtKB-EC"/>
</dbReference>
<comment type="pathway">
    <text evidence="2">Carbohydrate biosynthesis; dTDP-L-rhamnose biosynthesis.</text>
</comment>
<evidence type="ECO:0000313" key="4">
    <source>
        <dbReference type="EMBL" id="MCK8676723.1"/>
    </source>
</evidence>
<dbReference type="InterPro" id="IPR005913">
    <property type="entry name" value="dTDP_dehydrorham_reduct"/>
</dbReference>
<dbReference type="SUPFAM" id="SSF51735">
    <property type="entry name" value="NAD(P)-binding Rossmann-fold domains"/>
    <property type="match status" value="1"/>
</dbReference>
<keyword evidence="5" id="KW-1185">Reference proteome</keyword>
<dbReference type="PANTHER" id="PTHR10491:SF4">
    <property type="entry name" value="METHIONINE ADENOSYLTRANSFERASE 2 SUBUNIT BETA"/>
    <property type="match status" value="1"/>
</dbReference>
<dbReference type="EC" id="1.1.1.133" evidence="2"/>
<comment type="similarity">
    <text evidence="1 2">Belongs to the dTDP-4-dehydrorhamnose reductase family.</text>
</comment>
<gene>
    <name evidence="4" type="primary">rfbD</name>
    <name evidence="4" type="ORF">M1O15_04790</name>
</gene>